<dbReference type="GO" id="GO:0003677">
    <property type="term" value="F:DNA binding"/>
    <property type="evidence" value="ECO:0007669"/>
    <property type="project" value="UniProtKB-UniRule"/>
</dbReference>
<dbReference type="PANTHER" id="PTHR47506:SF1">
    <property type="entry name" value="HTH-TYPE TRANSCRIPTIONAL REGULATOR YJDC"/>
    <property type="match status" value="1"/>
</dbReference>
<evidence type="ECO:0000256" key="4">
    <source>
        <dbReference type="PROSITE-ProRule" id="PRU00335"/>
    </source>
</evidence>
<organism evidence="6 7">
    <name type="scientific">Duganella vulcania</name>
    <dbReference type="NCBI Taxonomy" id="2692166"/>
    <lineage>
        <taxon>Bacteria</taxon>
        <taxon>Pseudomonadati</taxon>
        <taxon>Pseudomonadota</taxon>
        <taxon>Betaproteobacteria</taxon>
        <taxon>Burkholderiales</taxon>
        <taxon>Oxalobacteraceae</taxon>
        <taxon>Telluria group</taxon>
        <taxon>Duganella</taxon>
    </lineage>
</organism>
<evidence type="ECO:0000256" key="1">
    <source>
        <dbReference type="ARBA" id="ARBA00023015"/>
    </source>
</evidence>
<accession>A0A845G0S8</accession>
<gene>
    <name evidence="6" type="ORF">GTP91_14080</name>
</gene>
<dbReference type="InterPro" id="IPR036271">
    <property type="entry name" value="Tet_transcr_reg_TetR-rel_C_sf"/>
</dbReference>
<dbReference type="PRINTS" id="PR00455">
    <property type="entry name" value="HTHTETR"/>
</dbReference>
<evidence type="ECO:0000313" key="7">
    <source>
        <dbReference type="Proteomes" id="UP000470302"/>
    </source>
</evidence>
<dbReference type="InterPro" id="IPR011075">
    <property type="entry name" value="TetR_C"/>
</dbReference>
<evidence type="ECO:0000259" key="5">
    <source>
        <dbReference type="PROSITE" id="PS50977"/>
    </source>
</evidence>
<comment type="caution">
    <text evidence="6">The sequence shown here is derived from an EMBL/GenBank/DDBJ whole genome shotgun (WGS) entry which is preliminary data.</text>
</comment>
<evidence type="ECO:0000313" key="6">
    <source>
        <dbReference type="EMBL" id="MYM88303.1"/>
    </source>
</evidence>
<dbReference type="Gene3D" id="1.10.357.10">
    <property type="entry name" value="Tetracycline Repressor, domain 2"/>
    <property type="match status" value="1"/>
</dbReference>
<dbReference type="InterPro" id="IPR001647">
    <property type="entry name" value="HTH_TetR"/>
</dbReference>
<dbReference type="Pfam" id="PF16925">
    <property type="entry name" value="TetR_C_13"/>
    <property type="match status" value="1"/>
</dbReference>
<dbReference type="RefSeq" id="WP_161097358.1">
    <property type="nucleotide sequence ID" value="NZ_WWCW01000043.1"/>
</dbReference>
<dbReference type="PANTHER" id="PTHR47506">
    <property type="entry name" value="TRANSCRIPTIONAL REGULATORY PROTEIN"/>
    <property type="match status" value="1"/>
</dbReference>
<dbReference type="PROSITE" id="PS50977">
    <property type="entry name" value="HTH_TETR_2"/>
    <property type="match status" value="1"/>
</dbReference>
<keyword evidence="1" id="KW-0805">Transcription regulation</keyword>
<evidence type="ECO:0000256" key="3">
    <source>
        <dbReference type="ARBA" id="ARBA00023163"/>
    </source>
</evidence>
<evidence type="ECO:0000256" key="2">
    <source>
        <dbReference type="ARBA" id="ARBA00023125"/>
    </source>
</evidence>
<dbReference type="Pfam" id="PF00440">
    <property type="entry name" value="TetR_N"/>
    <property type="match status" value="1"/>
</dbReference>
<feature type="domain" description="HTH tetR-type" evidence="5">
    <location>
        <begin position="8"/>
        <end position="68"/>
    </location>
</feature>
<keyword evidence="3" id="KW-0804">Transcription</keyword>
<dbReference type="EMBL" id="WWCW01000043">
    <property type="protein sequence ID" value="MYM88303.1"/>
    <property type="molecule type" value="Genomic_DNA"/>
</dbReference>
<reference evidence="6 7" key="1">
    <citation type="submission" date="2020-01" db="EMBL/GenBank/DDBJ databases">
        <title>Novel species isolated from a subtropical stream in China.</title>
        <authorList>
            <person name="Lu H."/>
        </authorList>
    </citation>
    <scope>NUCLEOTIDE SEQUENCE [LARGE SCALE GENOMIC DNA]</scope>
    <source>
        <strain evidence="6 7">FT82W</strain>
    </source>
</reference>
<dbReference type="AlphaFoldDB" id="A0A845G0S8"/>
<protein>
    <submittedName>
        <fullName evidence="6">TetR family transcriptional regulator</fullName>
    </submittedName>
</protein>
<dbReference type="SUPFAM" id="SSF48498">
    <property type="entry name" value="Tetracyclin repressor-like, C-terminal domain"/>
    <property type="match status" value="1"/>
</dbReference>
<dbReference type="InterPro" id="IPR009057">
    <property type="entry name" value="Homeodomain-like_sf"/>
</dbReference>
<dbReference type="SUPFAM" id="SSF46689">
    <property type="entry name" value="Homeodomain-like"/>
    <property type="match status" value="1"/>
</dbReference>
<sequence length="195" mass="21686">MKHFSEITPAAERIVDAAESLIRSVGYNGFSYEDVSRMVGIRKPSVHHHFPTKGELGVIVVQRYAHRFAERLEEIVRRHASSAGRLQAYCDLFSETFAAERSLCICGMLGAESNAIPDVVHVEVRRFFEHNAAWLADVLKQGAQAGEIKLTCPPEMLADFLLSALEGSMLLGRGRQIDQGPQHVAEVFLALLQQK</sequence>
<proteinExistence type="predicted"/>
<dbReference type="Proteomes" id="UP000470302">
    <property type="component" value="Unassembled WGS sequence"/>
</dbReference>
<keyword evidence="2 4" id="KW-0238">DNA-binding</keyword>
<name>A0A845G0S8_9BURK</name>
<feature type="DNA-binding region" description="H-T-H motif" evidence="4">
    <location>
        <begin position="31"/>
        <end position="50"/>
    </location>
</feature>